<feature type="compositionally biased region" description="Low complexity" evidence="17">
    <location>
        <begin position="370"/>
        <end position="389"/>
    </location>
</feature>
<dbReference type="GO" id="GO:0061709">
    <property type="term" value="P:reticulophagy"/>
    <property type="evidence" value="ECO:0007669"/>
    <property type="project" value="TreeGrafter"/>
</dbReference>
<evidence type="ECO:0000313" key="19">
    <source>
        <dbReference type="EMBL" id="CAG6458826.1"/>
    </source>
</evidence>
<dbReference type="GO" id="GO:0005829">
    <property type="term" value="C:cytosol"/>
    <property type="evidence" value="ECO:0007669"/>
    <property type="project" value="TreeGrafter"/>
</dbReference>
<feature type="region of interest" description="Disordered" evidence="17">
    <location>
        <begin position="366"/>
        <end position="394"/>
    </location>
</feature>
<dbReference type="SMART" id="SM00220">
    <property type="entry name" value="S_TKc"/>
    <property type="match status" value="1"/>
</dbReference>
<evidence type="ECO:0000259" key="18">
    <source>
        <dbReference type="PROSITE" id="PS50011"/>
    </source>
</evidence>
<keyword evidence="8" id="KW-0677">Repeat</keyword>
<keyword evidence="7" id="KW-0808">Transferase</keyword>
<dbReference type="InterPro" id="IPR011009">
    <property type="entry name" value="Kinase-like_dom_sf"/>
</dbReference>
<evidence type="ECO:0000256" key="11">
    <source>
        <dbReference type="ARBA" id="ARBA00022840"/>
    </source>
</evidence>
<dbReference type="Gene3D" id="1.10.510.10">
    <property type="entry name" value="Transferase(Phosphotransferase) domain 1"/>
    <property type="match status" value="1"/>
</dbReference>
<name>A0A8D8ARK0_CULPI</name>
<keyword evidence="6" id="KW-0723">Serine/threonine-protein kinase</keyword>
<comment type="catalytic activity">
    <reaction evidence="15">
        <text>L-seryl-[protein] + ATP = O-phospho-L-seryl-[protein] + ADP + H(+)</text>
        <dbReference type="Rhea" id="RHEA:17989"/>
        <dbReference type="Rhea" id="RHEA-COMP:9863"/>
        <dbReference type="Rhea" id="RHEA-COMP:11604"/>
        <dbReference type="ChEBI" id="CHEBI:15378"/>
        <dbReference type="ChEBI" id="CHEBI:29999"/>
        <dbReference type="ChEBI" id="CHEBI:30616"/>
        <dbReference type="ChEBI" id="CHEBI:83421"/>
        <dbReference type="ChEBI" id="CHEBI:456216"/>
        <dbReference type="EC" id="2.7.11.1"/>
    </reaction>
</comment>
<dbReference type="PROSITE" id="PS00107">
    <property type="entry name" value="PROTEIN_KINASE_ATP"/>
    <property type="match status" value="1"/>
</dbReference>
<comment type="subcellular location">
    <subcellularLocation>
        <location evidence="1">Cytoplasm</location>
    </subcellularLocation>
</comment>
<evidence type="ECO:0000256" key="14">
    <source>
        <dbReference type="ARBA" id="ARBA00047899"/>
    </source>
</evidence>
<dbReference type="EMBL" id="HBUE01170438">
    <property type="protein sequence ID" value="CAG6514823.1"/>
    <property type="molecule type" value="Transcribed_RNA"/>
</dbReference>
<dbReference type="InterPro" id="IPR007330">
    <property type="entry name" value="MIT_dom"/>
</dbReference>
<keyword evidence="12" id="KW-0072">Autophagy</keyword>
<dbReference type="EC" id="2.7.11.1" evidence="3"/>
<evidence type="ECO:0000256" key="8">
    <source>
        <dbReference type="ARBA" id="ARBA00022737"/>
    </source>
</evidence>
<feature type="region of interest" description="Disordered" evidence="17">
    <location>
        <begin position="1"/>
        <end position="26"/>
    </location>
</feature>
<proteinExistence type="predicted"/>
<evidence type="ECO:0000256" key="13">
    <source>
        <dbReference type="ARBA" id="ARBA00032242"/>
    </source>
</evidence>
<dbReference type="SUPFAM" id="SSF116846">
    <property type="entry name" value="MIT domain"/>
    <property type="match status" value="2"/>
</dbReference>
<evidence type="ECO:0000256" key="6">
    <source>
        <dbReference type="ARBA" id="ARBA00022527"/>
    </source>
</evidence>
<evidence type="ECO:0000256" key="4">
    <source>
        <dbReference type="ARBA" id="ARBA00021644"/>
    </source>
</evidence>
<evidence type="ECO:0000256" key="12">
    <source>
        <dbReference type="ARBA" id="ARBA00023006"/>
    </source>
</evidence>
<keyword evidence="9 16" id="KW-0547">Nucleotide-binding</keyword>
<feature type="binding site" evidence="16">
    <location>
        <position position="62"/>
    </location>
    <ligand>
        <name>ATP</name>
        <dbReference type="ChEBI" id="CHEBI:30616"/>
    </ligand>
</feature>
<reference evidence="19" key="1">
    <citation type="submission" date="2021-05" db="EMBL/GenBank/DDBJ databases">
        <authorList>
            <person name="Alioto T."/>
            <person name="Alioto T."/>
            <person name="Gomez Garrido J."/>
        </authorList>
    </citation>
    <scope>NUCLEOTIDE SEQUENCE</scope>
</reference>
<dbReference type="InterPro" id="IPR036181">
    <property type="entry name" value="MIT_dom_sf"/>
</dbReference>
<dbReference type="PROSITE" id="PS50011">
    <property type="entry name" value="PROTEIN_KINASE_DOM"/>
    <property type="match status" value="1"/>
</dbReference>
<dbReference type="PROSITE" id="PS00108">
    <property type="entry name" value="PROTEIN_KINASE_ST"/>
    <property type="match status" value="1"/>
</dbReference>
<dbReference type="GO" id="GO:0042594">
    <property type="term" value="P:response to starvation"/>
    <property type="evidence" value="ECO:0007669"/>
    <property type="project" value="TreeGrafter"/>
</dbReference>
<evidence type="ECO:0000256" key="17">
    <source>
        <dbReference type="SAM" id="MobiDB-lite"/>
    </source>
</evidence>
<dbReference type="FunFam" id="3.30.200.20:FF:000042">
    <property type="entry name" value="Aurora kinase A"/>
    <property type="match status" value="1"/>
</dbReference>
<dbReference type="FunFam" id="1.10.510.10:FF:000804">
    <property type="entry name" value="Blast:Serine/threonine-protein kinase ULK3"/>
    <property type="match status" value="1"/>
</dbReference>
<evidence type="ECO:0000256" key="15">
    <source>
        <dbReference type="ARBA" id="ARBA00048679"/>
    </source>
</evidence>
<dbReference type="GO" id="GO:0000422">
    <property type="term" value="P:autophagy of mitochondrion"/>
    <property type="evidence" value="ECO:0007669"/>
    <property type="project" value="TreeGrafter"/>
</dbReference>
<dbReference type="SMART" id="SM00745">
    <property type="entry name" value="MIT"/>
    <property type="match status" value="2"/>
</dbReference>
<dbReference type="GO" id="GO:0005776">
    <property type="term" value="C:autophagosome"/>
    <property type="evidence" value="ECO:0007669"/>
    <property type="project" value="TreeGrafter"/>
</dbReference>
<dbReference type="SUPFAM" id="SSF56112">
    <property type="entry name" value="Protein kinase-like (PK-like)"/>
    <property type="match status" value="1"/>
</dbReference>
<dbReference type="GO" id="GO:0034045">
    <property type="term" value="C:phagophore assembly site membrane"/>
    <property type="evidence" value="ECO:0007669"/>
    <property type="project" value="TreeGrafter"/>
</dbReference>
<dbReference type="PANTHER" id="PTHR24348:SF65">
    <property type="entry name" value="SERINE_THREONINE-PROTEIN KINASE ULK3"/>
    <property type="match status" value="1"/>
</dbReference>
<sequence length="506" mass="57555">MSSVRFREVPPTGFRTSGRAMAQPSPRPDISAYQMLERIGSGSYATVYRATLKSTKEIFAIKCVEKASLSKSAVDNIITEISLLKKLKHEHIVEMRDFLWDDRFIYIVMEYCAGGSLHGYIRVKQKLNETTCRVFLRQLSLALRYMRENDVSHFDLKPQNLLLAKGPGPGGFRLKVADFGFAQHLRLGQENTSVKGSPLYMAPEVLLKHCYDATADLWSIGVILYECLFGRAPYSSQTFQELVDKIRANRRIEIPKTVKISVECEDLLTRLLQRSPRDRISFEEFFKHAFLDLEHAPSEENLERAIGLINDAIELDKRQEYDAAYKLYCKGLQYFVPIIQAETCPNKKQILRQRVQTYLNRAEEIKHSFQSEPEPETSSSSSKSPQKPSARIQQIQRALQPSENYQQLLVLAASSPDLKDALEIGRQAELYALENKLDTALDSYKTALGALMPLLSAEPRGSRRRDLLHAQIVCWMEAAEQIKTVRSAQILEEMDAVATGYNCCVQ</sequence>
<dbReference type="PANTHER" id="PTHR24348">
    <property type="entry name" value="SERINE/THREONINE-PROTEIN KINASE UNC-51-RELATED"/>
    <property type="match status" value="1"/>
</dbReference>
<evidence type="ECO:0000256" key="1">
    <source>
        <dbReference type="ARBA" id="ARBA00004496"/>
    </source>
</evidence>
<dbReference type="GO" id="GO:0000045">
    <property type="term" value="P:autophagosome assembly"/>
    <property type="evidence" value="ECO:0007669"/>
    <property type="project" value="TreeGrafter"/>
</dbReference>
<organism evidence="19">
    <name type="scientific">Culex pipiens</name>
    <name type="common">House mosquito</name>
    <dbReference type="NCBI Taxonomy" id="7175"/>
    <lineage>
        <taxon>Eukaryota</taxon>
        <taxon>Metazoa</taxon>
        <taxon>Ecdysozoa</taxon>
        <taxon>Arthropoda</taxon>
        <taxon>Hexapoda</taxon>
        <taxon>Insecta</taxon>
        <taxon>Pterygota</taxon>
        <taxon>Neoptera</taxon>
        <taxon>Endopterygota</taxon>
        <taxon>Diptera</taxon>
        <taxon>Nematocera</taxon>
        <taxon>Culicoidea</taxon>
        <taxon>Culicidae</taxon>
        <taxon>Culicinae</taxon>
        <taxon>Culicini</taxon>
        <taxon>Culex</taxon>
        <taxon>Culex</taxon>
    </lineage>
</organism>
<dbReference type="InterPro" id="IPR000719">
    <property type="entry name" value="Prot_kinase_dom"/>
</dbReference>
<feature type="domain" description="Protein kinase" evidence="18">
    <location>
        <begin position="33"/>
        <end position="291"/>
    </location>
</feature>
<protein>
    <recommendedName>
        <fullName evidence="4">Serine/threonine-protein kinase ULK3</fullName>
        <ecNumber evidence="3">2.7.11.1</ecNumber>
    </recommendedName>
    <alternativeName>
        <fullName evidence="13">Unc-51-like kinase 3</fullName>
    </alternativeName>
</protein>
<dbReference type="EMBL" id="HBUE01036190">
    <property type="protein sequence ID" value="CAG6458826.1"/>
    <property type="molecule type" value="Transcribed_RNA"/>
</dbReference>
<dbReference type="AlphaFoldDB" id="A0A8D8ARK0"/>
<dbReference type="Pfam" id="PF00069">
    <property type="entry name" value="Pkinase"/>
    <property type="match status" value="1"/>
</dbReference>
<keyword evidence="5" id="KW-0963">Cytoplasm</keyword>
<dbReference type="GO" id="GO:0034727">
    <property type="term" value="P:piecemeal microautophagy of the nucleus"/>
    <property type="evidence" value="ECO:0007669"/>
    <property type="project" value="TreeGrafter"/>
</dbReference>
<comment type="catalytic activity">
    <reaction evidence="14">
        <text>L-threonyl-[protein] + ATP = O-phospho-L-threonyl-[protein] + ADP + H(+)</text>
        <dbReference type="Rhea" id="RHEA:46608"/>
        <dbReference type="Rhea" id="RHEA-COMP:11060"/>
        <dbReference type="Rhea" id="RHEA-COMP:11605"/>
        <dbReference type="ChEBI" id="CHEBI:15378"/>
        <dbReference type="ChEBI" id="CHEBI:30013"/>
        <dbReference type="ChEBI" id="CHEBI:30616"/>
        <dbReference type="ChEBI" id="CHEBI:61977"/>
        <dbReference type="ChEBI" id="CHEBI:456216"/>
        <dbReference type="EC" id="2.7.11.1"/>
    </reaction>
</comment>
<dbReference type="InterPro" id="IPR008271">
    <property type="entry name" value="Ser/Thr_kinase_AS"/>
</dbReference>
<dbReference type="GO" id="GO:0005524">
    <property type="term" value="F:ATP binding"/>
    <property type="evidence" value="ECO:0007669"/>
    <property type="project" value="UniProtKB-UniRule"/>
</dbReference>
<keyword evidence="10 19" id="KW-0418">Kinase</keyword>
<comment type="subunit">
    <text evidence="2">Homodimer.</text>
</comment>
<evidence type="ECO:0000256" key="3">
    <source>
        <dbReference type="ARBA" id="ARBA00012513"/>
    </source>
</evidence>
<evidence type="ECO:0000256" key="5">
    <source>
        <dbReference type="ARBA" id="ARBA00022490"/>
    </source>
</evidence>
<dbReference type="Gene3D" id="1.20.58.80">
    <property type="entry name" value="Phosphotransferase system, lactose/cellobiose-type IIA subunit"/>
    <property type="match status" value="2"/>
</dbReference>
<accession>A0A8D8ARK0</accession>
<evidence type="ECO:0000256" key="16">
    <source>
        <dbReference type="PROSITE-ProRule" id="PRU10141"/>
    </source>
</evidence>
<dbReference type="Gene3D" id="3.30.200.20">
    <property type="entry name" value="Phosphorylase Kinase, domain 1"/>
    <property type="match status" value="1"/>
</dbReference>
<dbReference type="GO" id="GO:0004674">
    <property type="term" value="F:protein serine/threonine kinase activity"/>
    <property type="evidence" value="ECO:0007669"/>
    <property type="project" value="UniProtKB-KW"/>
</dbReference>
<evidence type="ECO:0000256" key="10">
    <source>
        <dbReference type="ARBA" id="ARBA00022777"/>
    </source>
</evidence>
<evidence type="ECO:0000256" key="9">
    <source>
        <dbReference type="ARBA" id="ARBA00022741"/>
    </source>
</evidence>
<dbReference type="InterPro" id="IPR045269">
    <property type="entry name" value="Atg1-like"/>
</dbReference>
<evidence type="ECO:0000256" key="7">
    <source>
        <dbReference type="ARBA" id="ARBA00022679"/>
    </source>
</evidence>
<dbReference type="InterPro" id="IPR017441">
    <property type="entry name" value="Protein_kinase_ATP_BS"/>
</dbReference>
<dbReference type="Pfam" id="PF04212">
    <property type="entry name" value="MIT"/>
    <property type="match status" value="2"/>
</dbReference>
<dbReference type="GO" id="GO:0010506">
    <property type="term" value="P:regulation of autophagy"/>
    <property type="evidence" value="ECO:0007669"/>
    <property type="project" value="InterPro"/>
</dbReference>
<evidence type="ECO:0000256" key="2">
    <source>
        <dbReference type="ARBA" id="ARBA00011738"/>
    </source>
</evidence>
<keyword evidence="11 16" id="KW-0067">ATP-binding</keyword>
<dbReference type="EMBL" id="HBUE01275840">
    <property type="protein sequence ID" value="CAG6566312.1"/>
    <property type="molecule type" value="Transcribed_RNA"/>
</dbReference>